<dbReference type="GeneID" id="97289219"/>
<comment type="caution">
    <text evidence="4">The sequence shown here is derived from an EMBL/GenBank/DDBJ whole genome shotgun (WGS) entry which is preliminary data.</text>
</comment>
<dbReference type="PANTHER" id="PTHR22916">
    <property type="entry name" value="GLYCOSYLTRANSFERASE"/>
    <property type="match status" value="1"/>
</dbReference>
<dbReference type="Gene3D" id="3.90.550.10">
    <property type="entry name" value="Spore Coat Polysaccharide Biosynthesis Protein SpsA, Chain A"/>
    <property type="match status" value="2"/>
</dbReference>
<keyword evidence="5" id="KW-1185">Reference proteome</keyword>
<keyword evidence="1" id="KW-0328">Glycosyltransferase</keyword>
<dbReference type="PANTHER" id="PTHR22916:SF51">
    <property type="entry name" value="GLYCOSYLTRANSFERASE EPSH-RELATED"/>
    <property type="match status" value="1"/>
</dbReference>
<dbReference type="CDD" id="cd00761">
    <property type="entry name" value="Glyco_tranf_GTA_type"/>
    <property type="match status" value="1"/>
</dbReference>
<keyword evidence="2" id="KW-0808">Transferase</keyword>
<dbReference type="InterPro" id="IPR001173">
    <property type="entry name" value="Glyco_trans_2-like"/>
</dbReference>
<dbReference type="STRING" id="556267.HWAG_00459"/>
<evidence type="ECO:0000256" key="1">
    <source>
        <dbReference type="ARBA" id="ARBA00022676"/>
    </source>
</evidence>
<feature type="domain" description="Glycosyltransferase 2-like" evidence="3">
    <location>
        <begin position="10"/>
        <end position="84"/>
    </location>
</feature>
<evidence type="ECO:0000313" key="4">
    <source>
        <dbReference type="EMBL" id="PKT80580.1"/>
    </source>
</evidence>
<accession>A0A2N3PIK6</accession>
<evidence type="ECO:0000256" key="2">
    <source>
        <dbReference type="ARBA" id="ARBA00022679"/>
    </source>
</evidence>
<dbReference type="SUPFAM" id="SSF53448">
    <property type="entry name" value="Nucleotide-diphospho-sugar transferases"/>
    <property type="match status" value="1"/>
</dbReference>
<dbReference type="Proteomes" id="UP000233350">
    <property type="component" value="Unassembled WGS sequence"/>
</dbReference>
<protein>
    <recommendedName>
        <fullName evidence="3">Glycosyltransferase 2-like domain-containing protein</fullName>
    </recommendedName>
</protein>
<dbReference type="EMBL" id="MBPK01000042">
    <property type="protein sequence ID" value="PKT80580.1"/>
    <property type="molecule type" value="Genomic_DNA"/>
</dbReference>
<gene>
    <name evidence="4" type="ORF">BCM31_03715</name>
</gene>
<name>A0A2N3PIK6_9HELI</name>
<evidence type="ECO:0000313" key="5">
    <source>
        <dbReference type="Proteomes" id="UP000233350"/>
    </source>
</evidence>
<dbReference type="Pfam" id="PF00535">
    <property type="entry name" value="Glycos_transf_2"/>
    <property type="match status" value="1"/>
</dbReference>
<sequence length="419" mass="48597">MANTYNPCISIIVPIYNVEPYLKKCLNSIINQTYKNLDIILVDDGSTDGSLEIALNYATKDERILVISKPNGGLSSARNMGLELLKNTPLRQLLENSLQSTSLKSLTQAFTTHTDFQTIPTQTIEKHFTRHNNGGANFITTDLQNIHSLILQELPDTLVQFVDSDDFLSLDYIENNLNIFTKNPEITIIGNAPIEYIESTQQNIYDSKFNTFKPLPTNSCDTLINTFKSLLKHYPIWFAWSGTFNAKMLNLYHLRFYHGILFEDTDFGSILFMLQGKFYYHNAQGYHYRIRPNSITTATDNPTQEYIPNLPTTKEYFKAYCKAKVGINIYKASKILINNLEIQKKISANLQDYIIYNYFDSSFVTRDFGNIINELKELNIYKEIQKRIPYLFIKECFRHPIKIPLKIIKFYNIYKRFIS</sequence>
<proteinExistence type="predicted"/>
<dbReference type="InterPro" id="IPR029044">
    <property type="entry name" value="Nucleotide-diphossugar_trans"/>
</dbReference>
<dbReference type="OrthoDB" id="5372349at2"/>
<dbReference type="RefSeq" id="WP_006802151.1">
    <property type="nucleotide sequence ID" value="NZ_CABKOI010000021.1"/>
</dbReference>
<reference evidence="4 5" key="1">
    <citation type="submission" date="2016-07" db="EMBL/GenBank/DDBJ databases">
        <title>Detection of Helicobacter winghamensis from caecal content of red fox (Vulpes vulpes).</title>
        <authorList>
            <person name="Zanoni R.G."/>
            <person name="Florio D."/>
            <person name="Caffara M."/>
            <person name="Renzi M."/>
            <person name="Parisi A."/>
            <person name="Pasquali F."/>
            <person name="Manfreda G."/>
        </authorList>
    </citation>
    <scope>NUCLEOTIDE SEQUENCE [LARGE SCALE GENOMIC DNA]</scope>
    <source>
        <strain evidence="4 5">295_13</strain>
    </source>
</reference>
<dbReference type="AlphaFoldDB" id="A0A2N3PIK6"/>
<evidence type="ECO:0000259" key="3">
    <source>
        <dbReference type="Pfam" id="PF00535"/>
    </source>
</evidence>
<dbReference type="GO" id="GO:0016758">
    <property type="term" value="F:hexosyltransferase activity"/>
    <property type="evidence" value="ECO:0007669"/>
    <property type="project" value="UniProtKB-ARBA"/>
</dbReference>
<organism evidence="4 5">
    <name type="scientific">Helicobacter winghamensis</name>
    <dbReference type="NCBI Taxonomy" id="157268"/>
    <lineage>
        <taxon>Bacteria</taxon>
        <taxon>Pseudomonadati</taxon>
        <taxon>Campylobacterota</taxon>
        <taxon>Epsilonproteobacteria</taxon>
        <taxon>Campylobacterales</taxon>
        <taxon>Helicobacteraceae</taxon>
        <taxon>Helicobacter</taxon>
    </lineage>
</organism>